<evidence type="ECO:0000313" key="5">
    <source>
        <dbReference type="EMBL" id="OAE32566.1"/>
    </source>
</evidence>
<comment type="caution">
    <text evidence="5">The sequence shown here is derived from an EMBL/GenBank/DDBJ whole genome shotgun (WGS) entry which is preliminary data.</text>
</comment>
<organism evidence="5 6">
    <name type="scientific">Marchantia polymorpha subsp. ruderalis</name>
    <dbReference type="NCBI Taxonomy" id="1480154"/>
    <lineage>
        <taxon>Eukaryota</taxon>
        <taxon>Viridiplantae</taxon>
        <taxon>Streptophyta</taxon>
        <taxon>Embryophyta</taxon>
        <taxon>Marchantiophyta</taxon>
        <taxon>Marchantiopsida</taxon>
        <taxon>Marchantiidae</taxon>
        <taxon>Marchantiales</taxon>
        <taxon>Marchantiaceae</taxon>
        <taxon>Marchantia</taxon>
    </lineage>
</organism>
<dbReference type="Proteomes" id="UP000077202">
    <property type="component" value="Unassembled WGS sequence"/>
</dbReference>
<dbReference type="EMBL" id="LVLJ01000784">
    <property type="protein sequence ID" value="OAE32566.1"/>
    <property type="molecule type" value="Genomic_DNA"/>
</dbReference>
<evidence type="ECO:0000313" key="6">
    <source>
        <dbReference type="Proteomes" id="UP000077202"/>
    </source>
</evidence>
<protein>
    <recommendedName>
        <fullName evidence="7">Phosphate-induced protein 1</fullName>
    </recommendedName>
</protein>
<dbReference type="GO" id="GO:0005576">
    <property type="term" value="C:extracellular region"/>
    <property type="evidence" value="ECO:0007669"/>
    <property type="project" value="UniProtKB-SubCell"/>
</dbReference>
<keyword evidence="6" id="KW-1185">Reference proteome</keyword>
<evidence type="ECO:0000256" key="3">
    <source>
        <dbReference type="ARBA" id="ARBA00022729"/>
    </source>
</evidence>
<sequence>MGFVSQPLPLLLLVAGWLAGWLLDYLLAALRVPAPVSFVTSQHFIADYRMAYTKQATQMKCAALLLLFSVASVIDGARVLRPEPSKEVGGLLARRYLRLVETETILDYHNGPVLSGTDGKLSAYVIWYGDFNETDKATVRDFFASFQVENGTVTDVSRWWNMTYGFKDATGASVPNDVMLMGETNNTYSKGKNLNNTHIEEIMLDSLSVFPADPNAVYFVLTAADVEVEDFCMNSCSSHFASSPAAANGLQLPYAWVGNAKDQCPGMCAWPFAQPSYMPAQANLPLPPNGDVGVDGMLIQVAYMLAGTATNPFNNAFYQGDAAAPLEAGTACVGSFGVGSYSGYPGELKKDVITGSEYNAEGVNDRKFLLPALWDPNTRKCTPLGV</sequence>
<dbReference type="PANTHER" id="PTHR31279">
    <property type="entry name" value="PROTEIN EXORDIUM-LIKE 5"/>
    <property type="match status" value="1"/>
</dbReference>
<comment type="subcellular location">
    <subcellularLocation>
        <location evidence="1">Secreted</location>
    </subcellularLocation>
</comment>
<comment type="similarity">
    <text evidence="4">Belongs to the EXORDIUM family.</text>
</comment>
<keyword evidence="3" id="KW-0732">Signal</keyword>
<proteinExistence type="inferred from homology"/>
<dbReference type="AlphaFoldDB" id="A0A176WK48"/>
<dbReference type="InterPro" id="IPR006766">
    <property type="entry name" value="EXORDIUM-like"/>
</dbReference>
<evidence type="ECO:0000256" key="4">
    <source>
        <dbReference type="ARBA" id="ARBA00023591"/>
    </source>
</evidence>
<name>A0A176WK48_MARPO</name>
<gene>
    <name evidence="5" type="ORF">AXG93_2374s1100</name>
</gene>
<evidence type="ECO:0000256" key="1">
    <source>
        <dbReference type="ARBA" id="ARBA00004613"/>
    </source>
</evidence>
<keyword evidence="2" id="KW-0964">Secreted</keyword>
<accession>A0A176WK48</accession>
<dbReference type="PANTHER" id="PTHR31279:SF58">
    <property type="entry name" value="PROTEIN EXORDIUM-LIKE 2"/>
    <property type="match status" value="1"/>
</dbReference>
<evidence type="ECO:0008006" key="7">
    <source>
        <dbReference type="Google" id="ProtNLM"/>
    </source>
</evidence>
<evidence type="ECO:0000256" key="2">
    <source>
        <dbReference type="ARBA" id="ARBA00022525"/>
    </source>
</evidence>
<reference evidence="5" key="1">
    <citation type="submission" date="2016-03" db="EMBL/GenBank/DDBJ databases">
        <title>Mechanisms controlling the formation of the plant cell surface in tip-growing cells are functionally conserved among land plants.</title>
        <authorList>
            <person name="Honkanen S."/>
            <person name="Jones V.A."/>
            <person name="Morieri G."/>
            <person name="Champion C."/>
            <person name="Hetherington A.J."/>
            <person name="Kelly S."/>
            <person name="Saint-Marcoux D."/>
            <person name="Proust H."/>
            <person name="Prescott H."/>
            <person name="Dolan L."/>
        </authorList>
    </citation>
    <scope>NUCLEOTIDE SEQUENCE [LARGE SCALE GENOMIC DNA]</scope>
    <source>
        <tissue evidence="5">Whole gametophyte</tissue>
    </source>
</reference>
<dbReference type="Pfam" id="PF04674">
    <property type="entry name" value="Phi_1"/>
    <property type="match status" value="1"/>
</dbReference>